<dbReference type="Gene3D" id="3.40.190.10">
    <property type="entry name" value="Periplasmic binding protein-like II"/>
    <property type="match status" value="2"/>
</dbReference>
<feature type="signal peptide" evidence="2">
    <location>
        <begin position="1"/>
        <end position="28"/>
    </location>
</feature>
<dbReference type="SMART" id="SM00062">
    <property type="entry name" value="PBPb"/>
    <property type="match status" value="1"/>
</dbReference>
<feature type="domain" description="Solute-binding protein family 3/N-terminal" evidence="3">
    <location>
        <begin position="53"/>
        <end position="277"/>
    </location>
</feature>
<gene>
    <name evidence="4" type="ORF">LV92_01993</name>
</gene>
<evidence type="ECO:0000256" key="2">
    <source>
        <dbReference type="SAM" id="SignalP"/>
    </source>
</evidence>
<proteinExistence type="predicted"/>
<dbReference type="Proteomes" id="UP000249696">
    <property type="component" value="Unassembled WGS sequence"/>
</dbReference>
<keyword evidence="1 2" id="KW-0732">Signal</keyword>
<dbReference type="RefSeq" id="WP_111623463.1">
    <property type="nucleotide sequence ID" value="NZ_QLLN01000003.1"/>
</dbReference>
<evidence type="ECO:0000256" key="1">
    <source>
        <dbReference type="ARBA" id="ARBA00022729"/>
    </source>
</evidence>
<dbReference type="SUPFAM" id="SSF53850">
    <property type="entry name" value="Periplasmic binding protein-like II"/>
    <property type="match status" value="1"/>
</dbReference>
<accession>A0A327RG21</accession>
<comment type="caution">
    <text evidence="4">The sequence shown here is derived from an EMBL/GenBank/DDBJ whole genome shotgun (WGS) entry which is preliminary data.</text>
</comment>
<dbReference type="InterPro" id="IPR001638">
    <property type="entry name" value="Solute-binding_3/MltF_N"/>
</dbReference>
<feature type="chain" id="PRO_5016415224" evidence="2">
    <location>
        <begin position="29"/>
        <end position="278"/>
    </location>
</feature>
<evidence type="ECO:0000259" key="3">
    <source>
        <dbReference type="SMART" id="SM00062"/>
    </source>
</evidence>
<sequence length="278" mass="31440">MLKINFRIKNRILVFVLILLTACSPKFSSTNKYSNSAAANISPIVNTILGRDTINIGTTGDFMPFSYKIDSSNNYLGIDIAMAKDLAKHLGVNLKFIETTWPTLMTDLMEGKFDVGMSGITITRAREKQALFSIPVYSSGKVAITRDENVSLYNSIESINRKEVKVIFNPGGTNESFARENFPKATLILNEDNITIFQKLIDKQADVMVTDAIETRIQEQIHKELEAVNLNKPFNSFDFGYLIQKDSVFKRLIDEWLLVKKQDSIVEKLLQQEIAKLE</sequence>
<dbReference type="EMBL" id="QLLN01000003">
    <property type="protein sequence ID" value="RAJ12757.1"/>
    <property type="molecule type" value="Genomic_DNA"/>
</dbReference>
<reference evidence="4 5" key="1">
    <citation type="submission" date="2018-06" db="EMBL/GenBank/DDBJ databases">
        <title>Genomic Encyclopedia of Archaeal and Bacterial Type Strains, Phase II (KMG-II): from individual species to whole genera.</title>
        <authorList>
            <person name="Goeker M."/>
        </authorList>
    </citation>
    <scope>NUCLEOTIDE SEQUENCE [LARGE SCALE GENOMIC DNA]</scope>
    <source>
        <strain evidence="4 5">DSM 23522</strain>
    </source>
</reference>
<keyword evidence="5" id="KW-1185">Reference proteome</keyword>
<evidence type="ECO:0000313" key="5">
    <source>
        <dbReference type="Proteomes" id="UP000249696"/>
    </source>
</evidence>
<evidence type="ECO:0000313" key="4">
    <source>
        <dbReference type="EMBL" id="RAJ12757.1"/>
    </source>
</evidence>
<dbReference type="OrthoDB" id="8613538at2"/>
<dbReference type="PANTHER" id="PTHR35936">
    <property type="entry name" value="MEMBRANE-BOUND LYTIC MUREIN TRANSGLYCOSYLASE F"/>
    <property type="match status" value="1"/>
</dbReference>
<protein>
    <submittedName>
        <fullName evidence="4">Cyclohexadienyl dehydratase</fullName>
    </submittedName>
</protein>
<dbReference type="Pfam" id="PF00497">
    <property type="entry name" value="SBP_bac_3"/>
    <property type="match status" value="1"/>
</dbReference>
<dbReference type="PANTHER" id="PTHR35936:SF19">
    <property type="entry name" value="AMINO-ACID-BINDING PROTEIN YXEM-RELATED"/>
    <property type="match status" value="1"/>
</dbReference>
<dbReference type="AlphaFoldDB" id="A0A327RG21"/>
<name>A0A327RG21_9FLAO</name>
<dbReference type="PROSITE" id="PS51257">
    <property type="entry name" value="PROKAR_LIPOPROTEIN"/>
    <property type="match status" value="1"/>
</dbReference>
<organism evidence="4 5">
    <name type="scientific">Arenibacter echinorum</name>
    <dbReference type="NCBI Taxonomy" id="440515"/>
    <lineage>
        <taxon>Bacteria</taxon>
        <taxon>Pseudomonadati</taxon>
        <taxon>Bacteroidota</taxon>
        <taxon>Flavobacteriia</taxon>
        <taxon>Flavobacteriales</taxon>
        <taxon>Flavobacteriaceae</taxon>
        <taxon>Arenibacter</taxon>
    </lineage>
</organism>